<dbReference type="InterPro" id="IPR001387">
    <property type="entry name" value="Cro/C1-type_HTH"/>
</dbReference>
<dbReference type="CDD" id="cd00093">
    <property type="entry name" value="HTH_XRE"/>
    <property type="match status" value="1"/>
</dbReference>
<evidence type="ECO:0000313" key="3">
    <source>
        <dbReference type="Proteomes" id="UP000288669"/>
    </source>
</evidence>
<dbReference type="PROSITE" id="PS50943">
    <property type="entry name" value="HTH_CROC1"/>
    <property type="match status" value="1"/>
</dbReference>
<gene>
    <name evidence="2" type="ORF">CBF30_09880</name>
</gene>
<dbReference type="InterPro" id="IPR010057">
    <property type="entry name" value="Transcription_activator_Rgg_C"/>
</dbReference>
<dbReference type="InterPro" id="IPR010982">
    <property type="entry name" value="Lambda_DNA-bd_dom_sf"/>
</dbReference>
<dbReference type="GO" id="GO:0003677">
    <property type="term" value="F:DNA binding"/>
    <property type="evidence" value="ECO:0007669"/>
    <property type="project" value="InterPro"/>
</dbReference>
<dbReference type="InterPro" id="IPR011990">
    <property type="entry name" value="TPR-like_helical_dom_sf"/>
</dbReference>
<dbReference type="Proteomes" id="UP000288669">
    <property type="component" value="Unassembled WGS sequence"/>
</dbReference>
<accession>A0A430AFM8</accession>
<dbReference type="OrthoDB" id="34624at2"/>
<dbReference type="Pfam" id="PF01381">
    <property type="entry name" value="HTH_3"/>
    <property type="match status" value="1"/>
</dbReference>
<reference evidence="2 3" key="1">
    <citation type="submission" date="2017-05" db="EMBL/GenBank/DDBJ databases">
        <title>Vagococcus spp. assemblies.</title>
        <authorList>
            <person name="Gulvik C.A."/>
        </authorList>
    </citation>
    <scope>NUCLEOTIDE SEQUENCE [LARGE SCALE GENOMIC DNA]</scope>
    <source>
        <strain evidence="2 3">DSM 24756</strain>
    </source>
</reference>
<dbReference type="SMART" id="SM00530">
    <property type="entry name" value="HTH_XRE"/>
    <property type="match status" value="1"/>
</dbReference>
<dbReference type="InterPro" id="IPR053163">
    <property type="entry name" value="HTH-type_regulator_Rgg"/>
</dbReference>
<dbReference type="NCBIfam" id="TIGR01716">
    <property type="entry name" value="RGG_Cterm"/>
    <property type="match status" value="1"/>
</dbReference>
<organism evidence="2 3">
    <name type="scientific">Vagococcus entomophilus</name>
    <dbReference type="NCBI Taxonomy" id="1160095"/>
    <lineage>
        <taxon>Bacteria</taxon>
        <taxon>Bacillati</taxon>
        <taxon>Bacillota</taxon>
        <taxon>Bacilli</taxon>
        <taxon>Lactobacillales</taxon>
        <taxon>Enterococcaceae</taxon>
        <taxon>Vagococcus</taxon>
    </lineage>
</organism>
<sequence length="290" mass="34672">MVYFRDNKEELYGEVIRNIRIAKGYSLEDVSEGIMSYSLLSKFERGSTIITVDKFIKILEKLDISLHEFELIINNYKEAPMPLLFNNIKRLYNEKNLFLLKRLEQKEDSLYKVYGEEKYKLNSIVINILLDIVTHQKKVSEVFIEELTEYLFSTEQWTHYDLYLYSFSLPRLNIQTILVFSKELLKKPFLYTDSIEFKRMIIKIILSTIFVCLKSSCFEEALFFLDAIRHHVETGEFICERAIFKYLKGCFYLKTGEYVTGKKMMEETILIIKYFDEEQVLEYIKEQFVI</sequence>
<dbReference type="PANTHER" id="PTHR37038:SF12">
    <property type="entry name" value="TRANSCRIPTIONAL REGULATOR"/>
    <property type="match status" value="1"/>
</dbReference>
<evidence type="ECO:0000313" key="2">
    <source>
        <dbReference type="EMBL" id="RSU06547.1"/>
    </source>
</evidence>
<name>A0A430AFM8_9ENTE</name>
<dbReference type="EMBL" id="NGJZ01000003">
    <property type="protein sequence ID" value="RSU06547.1"/>
    <property type="molecule type" value="Genomic_DNA"/>
</dbReference>
<dbReference type="AlphaFoldDB" id="A0A430AFM8"/>
<feature type="domain" description="HTH cro/C1-type" evidence="1">
    <location>
        <begin position="16"/>
        <end position="69"/>
    </location>
</feature>
<protein>
    <recommendedName>
        <fullName evidence="1">HTH cro/C1-type domain-containing protein</fullName>
    </recommendedName>
</protein>
<dbReference type="PANTHER" id="PTHR37038">
    <property type="entry name" value="TRANSCRIPTIONAL REGULATOR-RELATED"/>
    <property type="match status" value="1"/>
</dbReference>
<dbReference type="Pfam" id="PF21259">
    <property type="entry name" value="Rgg_C"/>
    <property type="match status" value="1"/>
</dbReference>
<dbReference type="SUPFAM" id="SSF47413">
    <property type="entry name" value="lambda repressor-like DNA-binding domains"/>
    <property type="match status" value="1"/>
</dbReference>
<keyword evidence="3" id="KW-1185">Reference proteome</keyword>
<dbReference type="Gene3D" id="1.25.40.10">
    <property type="entry name" value="Tetratricopeptide repeat domain"/>
    <property type="match status" value="1"/>
</dbReference>
<proteinExistence type="predicted"/>
<dbReference type="RefSeq" id="WP_126826049.1">
    <property type="nucleotide sequence ID" value="NZ_JBHLWU010000001.1"/>
</dbReference>
<comment type="caution">
    <text evidence="2">The sequence shown here is derived from an EMBL/GenBank/DDBJ whole genome shotgun (WGS) entry which is preliminary data.</text>
</comment>
<evidence type="ECO:0000259" key="1">
    <source>
        <dbReference type="PROSITE" id="PS50943"/>
    </source>
</evidence>